<dbReference type="PATRIC" id="fig|231023.4.peg.65"/>
<evidence type="ECO:0000256" key="1">
    <source>
        <dbReference type="ARBA" id="ARBA00009437"/>
    </source>
</evidence>
<dbReference type="SUPFAM" id="SSF53850">
    <property type="entry name" value="Periplasmic binding protein-like II"/>
    <property type="match status" value="1"/>
</dbReference>
<dbReference type="InterPro" id="IPR058163">
    <property type="entry name" value="LysR-type_TF_proteobact-type"/>
</dbReference>
<dbReference type="KEGG" id="ppi:YSA_00148"/>
<name>I3UMY7_PSEPU</name>
<proteinExistence type="inferred from homology"/>
<dbReference type="GO" id="GO:0003677">
    <property type="term" value="F:DNA binding"/>
    <property type="evidence" value="ECO:0007669"/>
    <property type="project" value="UniProtKB-KW"/>
</dbReference>
<dbReference type="InterPro" id="IPR036390">
    <property type="entry name" value="WH_DNA-bd_sf"/>
</dbReference>
<evidence type="ECO:0000313" key="6">
    <source>
        <dbReference type="EMBL" id="AFK66858.1"/>
    </source>
</evidence>
<keyword evidence="4" id="KW-0804">Transcription</keyword>
<dbReference type="SUPFAM" id="SSF46785">
    <property type="entry name" value="Winged helix' DNA-binding domain"/>
    <property type="match status" value="1"/>
</dbReference>
<dbReference type="InterPro" id="IPR036388">
    <property type="entry name" value="WH-like_DNA-bd_sf"/>
</dbReference>
<keyword evidence="2" id="KW-0805">Transcription regulation</keyword>
<dbReference type="Gene3D" id="1.10.10.10">
    <property type="entry name" value="Winged helix-like DNA-binding domain superfamily/Winged helix DNA-binding domain"/>
    <property type="match status" value="1"/>
</dbReference>
<evidence type="ECO:0000256" key="4">
    <source>
        <dbReference type="ARBA" id="ARBA00023163"/>
    </source>
</evidence>
<evidence type="ECO:0000256" key="2">
    <source>
        <dbReference type="ARBA" id="ARBA00023015"/>
    </source>
</evidence>
<gene>
    <name evidence="6" type="ORF">YSA_00148</name>
</gene>
<comment type="similarity">
    <text evidence="1">Belongs to the LysR transcriptional regulatory family.</text>
</comment>
<dbReference type="PANTHER" id="PTHR30537">
    <property type="entry name" value="HTH-TYPE TRANSCRIPTIONAL REGULATOR"/>
    <property type="match status" value="1"/>
</dbReference>
<sequence>MEDGLNMDKLLAMKMFVATIDAQGFSAAARRLGLATSSVTRLVDALEASLGATLLNRSTRQVSLTEAGARYYQRARGIFEALDEADASIADRGEEPVGVLRLCLPVEFGRRVIAPHLGPFLAQHPALELDIDLSDRLDDLLDGRYDLSIRLGDPSPNDELVCRRLGRFQRWLVASPAYLAGREPLQHPRQLLDHACLRFRYGQKARPWRLTCGQDSLELDVSGPLRSANADMLRETALAGSGIALLADWLVREDVLAGRLQRVFPDWQASPGMANNSINALYMPNHRGSRRVNAFIDFCENLLIHGN</sequence>
<dbReference type="Pfam" id="PF00126">
    <property type="entry name" value="HTH_1"/>
    <property type="match status" value="1"/>
</dbReference>
<dbReference type="Gene3D" id="3.40.190.290">
    <property type="match status" value="1"/>
</dbReference>
<evidence type="ECO:0000259" key="5">
    <source>
        <dbReference type="PROSITE" id="PS50931"/>
    </source>
</evidence>
<dbReference type="InterPro" id="IPR005119">
    <property type="entry name" value="LysR_subst-bd"/>
</dbReference>
<dbReference type="InterPro" id="IPR000847">
    <property type="entry name" value="LysR_HTH_N"/>
</dbReference>
<evidence type="ECO:0000256" key="3">
    <source>
        <dbReference type="ARBA" id="ARBA00023125"/>
    </source>
</evidence>
<feature type="domain" description="HTH lysR-type" evidence="5">
    <location>
        <begin position="8"/>
        <end position="65"/>
    </location>
</feature>
<dbReference type="AlphaFoldDB" id="I3UMY7"/>
<dbReference type="HOGENOM" id="CLU_039613_16_2_6"/>
<protein>
    <submittedName>
        <fullName evidence="6">LysR family transcriptional regulator</fullName>
    </submittedName>
</protein>
<dbReference type="EMBL" id="CP003588">
    <property type="protein sequence ID" value="AFK66858.1"/>
    <property type="molecule type" value="Genomic_DNA"/>
</dbReference>
<dbReference type="Proteomes" id="UP000005268">
    <property type="component" value="Chromosome"/>
</dbReference>
<dbReference type="CDD" id="cd08422">
    <property type="entry name" value="PBP2_CrgA_like"/>
    <property type="match status" value="1"/>
</dbReference>
<dbReference type="Pfam" id="PF03466">
    <property type="entry name" value="LysR_substrate"/>
    <property type="match status" value="1"/>
</dbReference>
<evidence type="ECO:0000313" key="7">
    <source>
        <dbReference type="Proteomes" id="UP000005268"/>
    </source>
</evidence>
<dbReference type="PANTHER" id="PTHR30537:SF5">
    <property type="entry name" value="HTH-TYPE TRANSCRIPTIONAL ACTIVATOR TTDR-RELATED"/>
    <property type="match status" value="1"/>
</dbReference>
<dbReference type="PROSITE" id="PS50931">
    <property type="entry name" value="HTH_LYSR"/>
    <property type="match status" value="1"/>
</dbReference>
<dbReference type="FunFam" id="1.10.10.10:FF:000001">
    <property type="entry name" value="LysR family transcriptional regulator"/>
    <property type="match status" value="1"/>
</dbReference>
<keyword evidence="3" id="KW-0238">DNA-binding</keyword>
<reference evidence="6 7" key="1">
    <citation type="journal article" date="2012" name="J. Bacteriol.">
        <title>Complete Genome Sequence of the Naphthalene-Degrading Pseudomonas putida Strain ND6.</title>
        <authorList>
            <person name="Li S."/>
            <person name="Zhao H."/>
            <person name="Li Y."/>
            <person name="Niu S."/>
            <person name="Cai B."/>
        </authorList>
    </citation>
    <scope>NUCLEOTIDE SEQUENCE [LARGE SCALE GENOMIC DNA]</scope>
    <source>
        <strain evidence="6 7">ND6</strain>
    </source>
</reference>
<dbReference type="GO" id="GO:0003700">
    <property type="term" value="F:DNA-binding transcription factor activity"/>
    <property type="evidence" value="ECO:0007669"/>
    <property type="project" value="InterPro"/>
</dbReference>
<organism evidence="6 7">
    <name type="scientific">Pseudomonas putida ND6</name>
    <dbReference type="NCBI Taxonomy" id="231023"/>
    <lineage>
        <taxon>Bacteria</taxon>
        <taxon>Pseudomonadati</taxon>
        <taxon>Pseudomonadota</taxon>
        <taxon>Gammaproteobacteria</taxon>
        <taxon>Pseudomonadales</taxon>
        <taxon>Pseudomonadaceae</taxon>
        <taxon>Pseudomonas</taxon>
    </lineage>
</organism>
<accession>I3UMY7</accession>